<accession>A0A653MZ35</accession>
<reference evidence="1 2" key="1">
    <citation type="submission" date="2019-10" db="EMBL/GenBank/DDBJ databases">
        <authorList>
            <person name="Karimi E."/>
        </authorList>
    </citation>
    <scope>NUCLEOTIDE SEQUENCE [LARGE SCALE GENOMIC DNA]</scope>
    <source>
        <strain evidence="1">Bacillus sp. 348</strain>
    </source>
</reference>
<dbReference type="Gene3D" id="1.25.40.290">
    <property type="entry name" value="ARM repeat domains"/>
    <property type="match status" value="1"/>
</dbReference>
<dbReference type="RefSeq" id="WP_159159466.1">
    <property type="nucleotide sequence ID" value="NZ_LR732831.1"/>
</dbReference>
<organism evidence="1 2">
    <name type="scientific">Bacillus altitudinis</name>
    <dbReference type="NCBI Taxonomy" id="293387"/>
    <lineage>
        <taxon>Bacteria</taxon>
        <taxon>Bacillati</taxon>
        <taxon>Bacillota</taxon>
        <taxon>Bacilli</taxon>
        <taxon>Bacillales</taxon>
        <taxon>Bacillaceae</taxon>
        <taxon>Bacillus</taxon>
    </lineage>
</organism>
<dbReference type="InterPro" id="IPR016024">
    <property type="entry name" value="ARM-type_fold"/>
</dbReference>
<dbReference type="EMBL" id="CABWLH010000008">
    <property type="protein sequence ID" value="VXB09626.1"/>
    <property type="molecule type" value="Genomic_DNA"/>
</dbReference>
<sequence length="276" mass="31636">MQISEEIINRKGARKGTGIPHDVLFLLNQGKIESVNLTEWLAVNHKTLLHHVLPSVGLDHHLDGLTSKITQQKAESGMKAIRLIGQLLDEWLQKENGEKQAEVLQAFTHHVSDSVRCWAAYMNKQRLSTLEEKLAYIQPFAADHHFGVREIAWMSVRESLTDQLDQSIEHLTAWAKSKDENIRRFSVEAIRPRGVWTKHIESLKQEPMRAQPILDLLKSDPSTYVQDSVGNWLNDASKTQPNWVINLCEQWLKDSDTKATRRIVKKAKRTIVKGNF</sequence>
<evidence type="ECO:0000313" key="2">
    <source>
        <dbReference type="Proteomes" id="UP000433089"/>
    </source>
</evidence>
<evidence type="ECO:0000313" key="1">
    <source>
        <dbReference type="EMBL" id="VXB09626.1"/>
    </source>
</evidence>
<proteinExistence type="predicted"/>
<name>A0A653MZ35_BACAB</name>
<dbReference type="SUPFAM" id="SSF48371">
    <property type="entry name" value="ARM repeat"/>
    <property type="match status" value="1"/>
</dbReference>
<dbReference type="InterPro" id="IPR014825">
    <property type="entry name" value="DNA_alkylation"/>
</dbReference>
<dbReference type="Proteomes" id="UP000433089">
    <property type="component" value="Unassembled WGS sequence"/>
</dbReference>
<gene>
    <name evidence="1" type="ORF">BACI348_30229</name>
</gene>
<dbReference type="Pfam" id="PF08713">
    <property type="entry name" value="DNA_alkylation"/>
    <property type="match status" value="1"/>
</dbReference>
<dbReference type="AlphaFoldDB" id="A0A653MZ35"/>
<protein>
    <submittedName>
        <fullName evidence="1">DNA alkylation repair protein</fullName>
    </submittedName>
</protein>